<feature type="binding site" evidence="5">
    <location>
        <position position="329"/>
    </location>
    <ligand>
        <name>Zn(2+)</name>
        <dbReference type="ChEBI" id="CHEBI:29105"/>
    </ligand>
</feature>
<dbReference type="Gene3D" id="3.20.20.105">
    <property type="entry name" value="Queuine tRNA-ribosyltransferase-like"/>
    <property type="match status" value="1"/>
</dbReference>
<evidence type="ECO:0000256" key="4">
    <source>
        <dbReference type="ARBA" id="ARBA00022833"/>
    </source>
</evidence>
<feature type="domain" description="tRNA-guanine(15) transglycosylase-like" evidence="6">
    <location>
        <begin position="11"/>
        <end position="386"/>
    </location>
</feature>
<dbReference type="EMBL" id="VXIV02000725">
    <property type="protein sequence ID" value="KAF6036426.1"/>
    <property type="molecule type" value="Genomic_DNA"/>
</dbReference>
<feature type="binding site" evidence="5">
    <location>
        <position position="334"/>
    </location>
    <ligand>
        <name>Zn(2+)</name>
        <dbReference type="ChEBI" id="CHEBI:29105"/>
    </ligand>
</feature>
<proteinExistence type="inferred from homology"/>
<dbReference type="PANTHER" id="PTHR46064:SF1">
    <property type="entry name" value="QUEUINE TRNA-RIBOSYLTRANSFERASE ACCESSORY SUBUNIT 2"/>
    <property type="match status" value="1"/>
</dbReference>
<gene>
    <name evidence="7" type="ORF">EB796_005270</name>
</gene>
<comment type="subcellular location">
    <subcellularLocation>
        <location evidence="5">Cytoplasm</location>
    </subcellularLocation>
</comment>
<dbReference type="Pfam" id="PF01702">
    <property type="entry name" value="TGT"/>
    <property type="match status" value="1"/>
</dbReference>
<evidence type="ECO:0000256" key="2">
    <source>
        <dbReference type="ARBA" id="ARBA00022694"/>
    </source>
</evidence>
<feature type="binding site" evidence="5">
    <location>
        <position position="360"/>
    </location>
    <ligand>
        <name>Zn(2+)</name>
        <dbReference type="ChEBI" id="CHEBI:29105"/>
    </ligand>
</feature>
<dbReference type="InterPro" id="IPR036511">
    <property type="entry name" value="TGT-like_sf"/>
</dbReference>
<dbReference type="HAMAP" id="MF_03043">
    <property type="entry name" value="QTRT2"/>
    <property type="match status" value="1"/>
</dbReference>
<comment type="similarity">
    <text evidence="5">Belongs to the queuine tRNA-ribosyltransferase family. QTRT2 subfamily.</text>
</comment>
<keyword evidence="8" id="KW-1185">Reference proteome</keyword>
<dbReference type="InterPro" id="IPR002616">
    <property type="entry name" value="tRNA_ribo_trans-like"/>
</dbReference>
<dbReference type="InterPro" id="IPR050852">
    <property type="entry name" value="Queuine_tRNA-ribosyltrfase"/>
</dbReference>
<dbReference type="SUPFAM" id="SSF51713">
    <property type="entry name" value="tRNA-guanine transglycosylase"/>
    <property type="match status" value="1"/>
</dbReference>
<evidence type="ECO:0000256" key="3">
    <source>
        <dbReference type="ARBA" id="ARBA00022723"/>
    </source>
</evidence>
<feature type="binding site" evidence="5">
    <location>
        <position position="331"/>
    </location>
    <ligand>
        <name>Zn(2+)</name>
        <dbReference type="ChEBI" id="CHEBI:29105"/>
    </ligand>
</feature>
<protein>
    <recommendedName>
        <fullName evidence="5">Queuine tRNA-ribosyltransferase accessory subunit 2</fullName>
    </recommendedName>
    <alternativeName>
        <fullName evidence="5">Queuine tRNA-ribosyltransferase domain-containing protein 1</fullName>
    </alternativeName>
</protein>
<dbReference type="OrthoDB" id="27601at2759"/>
<accession>A0A7J7KG18</accession>
<comment type="subunit">
    <text evidence="5">Heterodimer of a catalytic subunit and an accessory subunit.</text>
</comment>
<evidence type="ECO:0000259" key="6">
    <source>
        <dbReference type="Pfam" id="PF01702"/>
    </source>
</evidence>
<comment type="cofactor">
    <cofactor evidence="5">
        <name>Zn(2+)</name>
        <dbReference type="ChEBI" id="CHEBI:29105"/>
    </cofactor>
    <text evidence="5">Binds 1 zinc ion per subunit.</text>
</comment>
<evidence type="ECO:0000313" key="8">
    <source>
        <dbReference type="Proteomes" id="UP000593567"/>
    </source>
</evidence>
<dbReference type="InterPro" id="IPR028592">
    <property type="entry name" value="QTRTD1"/>
</dbReference>
<sequence length="412" mass="45730">MKFVVRGDAVARRGTLSAFRRLPDVKVETPGCMLFTRCGSVPHLSLDVLNRIENLPQIATSSMSTLSDYQDVVRECKRGLPEFASLDNMVVFCASHDVSAEIIKFNCSTKKTMVVRNRGGNKQYSPADFVKVQEAFKCDMVQCLGDSEGNESTTSGSTRMNKAYNRTVDFLEKTTNFLQGSEIEGTPLLASLVGGMLLEPRTRCAKASVTMTTVSGFVIEGFHNYGVRAECFWNEKEPLGVLRDTISCLPEDKVRVMLGALHPVAILTLSEEGVDLFDTSYTYQVTERGGALSFPLSLQSPKAKADVMFEIDLKNSKYADQFIPLLEGCTCHTCSNFTRGYIHHLLNTKELLAGVLLSIHNIHHYLRFFEQLRRCLDEDSSAAYKQLLEEYCGPTPEYDTGRVSPSPSLSTG</sequence>
<comment type="function">
    <text evidence="5">Non-catalytic subunit of the queuine tRNA-ribosyltransferase (TGT) that catalyzes the base-exchange of a guanine (G) residue with queuine (Q) at position 34 (anticodon wobble position) in tRNAs with GU(N) anticodons (tRNA-Asp, -Asn, -His and -Tyr), resulting in the hypermodified nucleoside queuosine (7-(((4,5-cis-dihydroxy-2-cyclopenten-1-yl)amino)methyl)-7-deazaguanosine).</text>
</comment>
<dbReference type="AlphaFoldDB" id="A0A7J7KG18"/>
<dbReference type="GO" id="GO:0046872">
    <property type="term" value="F:metal ion binding"/>
    <property type="evidence" value="ECO:0007669"/>
    <property type="project" value="UniProtKB-KW"/>
</dbReference>
<dbReference type="Proteomes" id="UP000593567">
    <property type="component" value="Unassembled WGS sequence"/>
</dbReference>
<keyword evidence="3 5" id="KW-0479">Metal-binding</keyword>
<dbReference type="GO" id="GO:0006400">
    <property type="term" value="P:tRNA modification"/>
    <property type="evidence" value="ECO:0007669"/>
    <property type="project" value="InterPro"/>
</dbReference>
<keyword evidence="4 5" id="KW-0862">Zinc</keyword>
<name>A0A7J7KG18_BUGNE</name>
<comment type="caution">
    <text evidence="7">The sequence shown here is derived from an EMBL/GenBank/DDBJ whole genome shotgun (WGS) entry which is preliminary data.</text>
</comment>
<dbReference type="NCBIfam" id="TIGR00449">
    <property type="entry name" value="tgt_general"/>
    <property type="match status" value="1"/>
</dbReference>
<dbReference type="GO" id="GO:0005737">
    <property type="term" value="C:cytoplasm"/>
    <property type="evidence" value="ECO:0007669"/>
    <property type="project" value="UniProtKB-SubCell"/>
</dbReference>
<organism evidence="7 8">
    <name type="scientific">Bugula neritina</name>
    <name type="common">Brown bryozoan</name>
    <name type="synonym">Sertularia neritina</name>
    <dbReference type="NCBI Taxonomy" id="10212"/>
    <lineage>
        <taxon>Eukaryota</taxon>
        <taxon>Metazoa</taxon>
        <taxon>Spiralia</taxon>
        <taxon>Lophotrochozoa</taxon>
        <taxon>Bryozoa</taxon>
        <taxon>Gymnolaemata</taxon>
        <taxon>Cheilostomatida</taxon>
        <taxon>Flustrina</taxon>
        <taxon>Buguloidea</taxon>
        <taxon>Bugulidae</taxon>
        <taxon>Bugula</taxon>
    </lineage>
</organism>
<keyword evidence="2 5" id="KW-0819">tRNA processing</keyword>
<evidence type="ECO:0000256" key="1">
    <source>
        <dbReference type="ARBA" id="ARBA00022490"/>
    </source>
</evidence>
<keyword evidence="1 5" id="KW-0963">Cytoplasm</keyword>
<dbReference type="GO" id="GO:0008479">
    <property type="term" value="F:tRNA-guanosine(34) queuine transglycosylase activity"/>
    <property type="evidence" value="ECO:0007669"/>
    <property type="project" value="UniProtKB-UniRule"/>
</dbReference>
<evidence type="ECO:0000313" key="7">
    <source>
        <dbReference type="EMBL" id="KAF6036426.1"/>
    </source>
</evidence>
<reference evidence="7" key="1">
    <citation type="submission" date="2020-06" db="EMBL/GenBank/DDBJ databases">
        <title>Draft genome of Bugula neritina, a colonial animal packing powerful symbionts and potential medicines.</title>
        <authorList>
            <person name="Rayko M."/>
        </authorList>
    </citation>
    <scope>NUCLEOTIDE SEQUENCE [LARGE SCALE GENOMIC DNA]</scope>
    <source>
        <strain evidence="7">Kwan_BN1</strain>
    </source>
</reference>
<evidence type="ECO:0000256" key="5">
    <source>
        <dbReference type="HAMAP-Rule" id="MF_03043"/>
    </source>
</evidence>
<dbReference type="PANTHER" id="PTHR46064">
    <property type="entry name" value="QUEUINE TRNA-RIBOSYLTRANSFERASE ACCESSORY SUBUNIT 2"/>
    <property type="match status" value="1"/>
</dbReference>